<gene>
    <name evidence="1" type="ORF">S893_21085</name>
</gene>
<name>A0A5U2CK22_SALER</name>
<reference evidence="1" key="1">
    <citation type="submission" date="2018-07" db="EMBL/GenBank/DDBJ databases">
        <authorList>
            <consortium name="GenomeTrakr network: Whole genome sequencing for foodborne pathogen traceback"/>
        </authorList>
    </citation>
    <scope>NUCLEOTIDE SEQUENCE</scope>
    <source>
        <strain evidence="1">FDN0034</strain>
    </source>
</reference>
<dbReference type="Gene3D" id="2.60.40.10">
    <property type="entry name" value="Immunoglobulins"/>
    <property type="match status" value="1"/>
</dbReference>
<organism evidence="1">
    <name type="scientific">Salmonella enterica</name>
    <name type="common">Salmonella choleraesuis</name>
    <dbReference type="NCBI Taxonomy" id="28901"/>
    <lineage>
        <taxon>Bacteria</taxon>
        <taxon>Pseudomonadati</taxon>
        <taxon>Pseudomonadota</taxon>
        <taxon>Gammaproteobacteria</taxon>
        <taxon>Enterobacterales</taxon>
        <taxon>Enterobacteriaceae</taxon>
        <taxon>Salmonella</taxon>
    </lineage>
</organism>
<dbReference type="RefSeq" id="WP_080078637.1">
    <property type="nucleotide sequence ID" value="NZ_MYLJ01000026.1"/>
</dbReference>
<protein>
    <recommendedName>
        <fullName evidence="2">Ig-like domain-containing protein</fullName>
    </recommendedName>
</protein>
<sequence length="596" mass="65648">MIVKPKVSLPAPFVSGVDENNNIDKNTLTENIVVMVPRYQSVSEGDLVKIYFGVHEKNYIITAANINRAILVEFLPTDISAGVYDVRYEVTDGAGNTVESVKLSLTVTEGSSPSAKPAAPFVEGASGDQLDLSSLTEGKLTVDIPSDNGNLQTGDGITVVISDGTTQHKSTHLVVQDVNPHHVVFSTSLFGAGIYQIYYIRNRNGVEQTSAVLTLHFLTQIKPLPLPIMPQAIDGVIALNELTEDVVVEIPVYSGVAVGDIIQIWVGGVKVTPHIVVQSTLKIHIQTISPEIINSGQQGVYYTVTRLDGSLLGSSPQLEVTFARKLFLSEAMLTGEIDGKLDIADLNTPYIEMVVPKWEGISRGDEIHGFIGNIEAVPHVVVKDILDHHTLHFDKEKFLPESYSVSYEVVPVNGQPSVISPKRQVQFVSTYIVTPEVQSVLDRINAGAKFSLLNDKGEHLVSQDYISHLNNVESPLCFGKGNAFVFYKSAGRFYAVDTHKPTPFLFAMYLTNPYYPKFYDGWIMVSNKDMEILGGDFYIDFEYAGKVNNKIFFVVKTSKGYWTFGRHVVDPTKNKYAEILFVGERESAVKVTVAFC</sequence>
<dbReference type="EMBL" id="AAGKEV010000018">
    <property type="protein sequence ID" value="EBO9650611.1"/>
    <property type="molecule type" value="Genomic_DNA"/>
</dbReference>
<evidence type="ECO:0000313" key="1">
    <source>
        <dbReference type="EMBL" id="EBO9650611.1"/>
    </source>
</evidence>
<dbReference type="InterPro" id="IPR013783">
    <property type="entry name" value="Ig-like_fold"/>
</dbReference>
<evidence type="ECO:0008006" key="2">
    <source>
        <dbReference type="Google" id="ProtNLM"/>
    </source>
</evidence>
<comment type="caution">
    <text evidence="1">The sequence shown here is derived from an EMBL/GenBank/DDBJ whole genome shotgun (WGS) entry which is preliminary data.</text>
</comment>
<dbReference type="AlphaFoldDB" id="A0A5U2CK22"/>
<proteinExistence type="predicted"/>
<accession>A0A5U2CK22</accession>